<dbReference type="EMBL" id="JAAQHG020000004">
    <property type="protein sequence ID" value="KAL1589558.1"/>
    <property type="molecule type" value="Genomic_DNA"/>
</dbReference>
<feature type="compositionally biased region" description="Low complexity" evidence="1">
    <location>
        <begin position="507"/>
        <end position="520"/>
    </location>
</feature>
<evidence type="ECO:0000313" key="3">
    <source>
        <dbReference type="Proteomes" id="UP000803884"/>
    </source>
</evidence>
<sequence>MASGNAFDNPRKRRADEVPAEADEHTPESHEQTPSPRKKLRAVETDLGVDPISQHSQHSRLNMVIDNSNSTKTAGKGAESAIPLPQIFKQDQKKPKRFNMIAAFCANNELLLRLTSCLNIPSLISLYAISKGYHHQFNCHYTAQILANMRTWAPGSEHTFPWRFYQKYCLKDPVQRQQTRWDGKEDGVRKPFDDLRDVPSLRWLQFVVFRHTICVDILIRLASFGHRCPPGTLDALKRAWFIMDLSTTADRMLAMRSTFISSRTIEFLTLLFLKIDMHFTHPLGPIYPANHPDTFRFPPRHALKGYVGCTLRETLLGERGLVPLWRVLRGWGPDPNEPAIPLRRLDVLKLWVRHYYDPGREEPVMPGLWVMGVPFDEVGTVQRKGTGQALKVLDMRVFREMFAPGTDFMTGGPVEGDDDQPIKTVHKGLGRQAPMLVRIDQLVMRESVRREMKLWENWVSMMLWGWFDPIGRRVPIMTVEQMYRVRKGLPALEVPKGTGAAQSGLQAKGNGQAKDAAAGAGDEDAKEDTDGKK</sequence>
<protein>
    <submittedName>
        <fullName evidence="2">Uncharacterized protein</fullName>
    </submittedName>
</protein>
<feature type="region of interest" description="Disordered" evidence="1">
    <location>
        <begin position="1"/>
        <end position="43"/>
    </location>
</feature>
<dbReference type="Proteomes" id="UP000803884">
    <property type="component" value="Unassembled WGS sequence"/>
</dbReference>
<proteinExistence type="predicted"/>
<feature type="region of interest" description="Disordered" evidence="1">
    <location>
        <begin position="494"/>
        <end position="533"/>
    </location>
</feature>
<accession>A0AB34KXP5</accession>
<dbReference type="RefSeq" id="XP_069232663.1">
    <property type="nucleotide sequence ID" value="XM_069370235.1"/>
</dbReference>
<gene>
    <name evidence="2" type="ORF">WHR41_01629</name>
</gene>
<reference evidence="2 3" key="1">
    <citation type="journal article" date="2020" name="Microbiol. Resour. Announc.">
        <title>Draft Genome Sequence of a Cladosporium Species Isolated from the Mesophotic Ascidian Didemnum maculosum.</title>
        <authorList>
            <person name="Gioti A."/>
            <person name="Siaperas R."/>
            <person name="Nikolaivits E."/>
            <person name="Le Goff G."/>
            <person name="Ouazzani J."/>
            <person name="Kotoulas G."/>
            <person name="Topakas E."/>
        </authorList>
    </citation>
    <scope>NUCLEOTIDE SEQUENCE [LARGE SCALE GENOMIC DNA]</scope>
    <source>
        <strain evidence="2 3">TM138-S3</strain>
    </source>
</reference>
<evidence type="ECO:0000256" key="1">
    <source>
        <dbReference type="SAM" id="MobiDB-lite"/>
    </source>
</evidence>
<evidence type="ECO:0000313" key="2">
    <source>
        <dbReference type="EMBL" id="KAL1589558.1"/>
    </source>
</evidence>
<dbReference type="AlphaFoldDB" id="A0AB34KXP5"/>
<name>A0AB34KXP5_9PEZI</name>
<dbReference type="GeneID" id="96003073"/>
<feature type="compositionally biased region" description="Basic and acidic residues" evidence="1">
    <location>
        <begin position="14"/>
        <end position="31"/>
    </location>
</feature>
<comment type="caution">
    <text evidence="2">The sequence shown here is derived from an EMBL/GenBank/DDBJ whole genome shotgun (WGS) entry which is preliminary data.</text>
</comment>
<keyword evidence="3" id="KW-1185">Reference proteome</keyword>
<organism evidence="2 3">
    <name type="scientific">Cladosporium halotolerans</name>
    <dbReference type="NCBI Taxonomy" id="1052096"/>
    <lineage>
        <taxon>Eukaryota</taxon>
        <taxon>Fungi</taxon>
        <taxon>Dikarya</taxon>
        <taxon>Ascomycota</taxon>
        <taxon>Pezizomycotina</taxon>
        <taxon>Dothideomycetes</taxon>
        <taxon>Dothideomycetidae</taxon>
        <taxon>Cladosporiales</taxon>
        <taxon>Cladosporiaceae</taxon>
        <taxon>Cladosporium</taxon>
    </lineage>
</organism>